<dbReference type="CDD" id="cd05829">
    <property type="entry name" value="Sortase_F"/>
    <property type="match status" value="1"/>
</dbReference>
<comment type="caution">
    <text evidence="2">The sequence shown here is derived from an EMBL/GenBank/DDBJ whole genome shotgun (WGS) entry which is preliminary data.</text>
</comment>
<evidence type="ECO:0000313" key="3">
    <source>
        <dbReference type="Proteomes" id="UP001555826"/>
    </source>
</evidence>
<dbReference type="InterPro" id="IPR023365">
    <property type="entry name" value="Sortase_dom-sf"/>
</dbReference>
<dbReference type="Proteomes" id="UP001555826">
    <property type="component" value="Unassembled WGS sequence"/>
</dbReference>
<keyword evidence="3" id="KW-1185">Reference proteome</keyword>
<keyword evidence="1" id="KW-0378">Hydrolase</keyword>
<dbReference type="Pfam" id="PF04203">
    <property type="entry name" value="Sortase"/>
    <property type="match status" value="1"/>
</dbReference>
<accession>A0ABV3P3W4</accession>
<protein>
    <submittedName>
        <fullName evidence="2">Class F sortase</fullName>
    </submittedName>
</protein>
<sequence length="147" mass="15377">MDPNSVPVELEIPAIGVDVPLIGLGTTAAGELEVPSDYQQVGWFTGGAAPGQTGPAVIAGHVDSTDGPAPFYRLRDLAAGDEVLVRSADGTQHTFRVDGVQQYPKDQFPSAAVYGPAPGPVLRLVTCGGTFDRASRHYRDNVVVFAS</sequence>
<dbReference type="NCBIfam" id="NF033748">
    <property type="entry name" value="class_F_sortase"/>
    <property type="match status" value="1"/>
</dbReference>
<dbReference type="Gene3D" id="2.40.260.10">
    <property type="entry name" value="Sortase"/>
    <property type="match status" value="1"/>
</dbReference>
<dbReference type="EMBL" id="JBFNQN010000003">
    <property type="protein sequence ID" value="MEW9264113.1"/>
    <property type="molecule type" value="Genomic_DNA"/>
</dbReference>
<dbReference type="InterPro" id="IPR042001">
    <property type="entry name" value="Sortase_F"/>
</dbReference>
<dbReference type="InterPro" id="IPR005754">
    <property type="entry name" value="Sortase"/>
</dbReference>
<evidence type="ECO:0000256" key="1">
    <source>
        <dbReference type="ARBA" id="ARBA00022801"/>
    </source>
</evidence>
<organism evidence="2 3">
    <name type="scientific">Kineococcus endophyticus</name>
    <dbReference type="NCBI Taxonomy" id="1181883"/>
    <lineage>
        <taxon>Bacteria</taxon>
        <taxon>Bacillati</taxon>
        <taxon>Actinomycetota</taxon>
        <taxon>Actinomycetes</taxon>
        <taxon>Kineosporiales</taxon>
        <taxon>Kineosporiaceae</taxon>
        <taxon>Kineococcus</taxon>
    </lineage>
</organism>
<reference evidence="2 3" key="1">
    <citation type="submission" date="2024-07" db="EMBL/GenBank/DDBJ databases">
        <authorList>
            <person name="Thanompreechachai J."/>
            <person name="Duangmal K."/>
        </authorList>
    </citation>
    <scope>NUCLEOTIDE SEQUENCE [LARGE SCALE GENOMIC DNA]</scope>
    <source>
        <strain evidence="2 3">KCTC 19886</strain>
    </source>
</reference>
<dbReference type="RefSeq" id="WP_367636721.1">
    <property type="nucleotide sequence ID" value="NZ_JBFNQN010000003.1"/>
</dbReference>
<proteinExistence type="predicted"/>
<evidence type="ECO:0000313" key="2">
    <source>
        <dbReference type="EMBL" id="MEW9264113.1"/>
    </source>
</evidence>
<name>A0ABV3P3W4_9ACTN</name>
<dbReference type="SUPFAM" id="SSF63817">
    <property type="entry name" value="Sortase"/>
    <property type="match status" value="1"/>
</dbReference>
<gene>
    <name evidence="2" type="ORF">AB1207_05095</name>
</gene>